<proteinExistence type="predicted"/>
<sequence length="154" mass="15855">MDIGTLLAALAPLMVVAFLAIALLGLLGSTAVGRLHPLRTLDTMLSAAFFLAVITLAVPVAGPLAVAWWAVLCAVAVVGIIALLRGRVASSEEQERAAAPLPPRGDPQRRSAHRDRRRVRRATRPTMLQLGVSVLLVAAAVSTGIIAGSGIAGG</sequence>
<keyword evidence="2" id="KW-1133">Transmembrane helix</keyword>
<evidence type="ECO:0000313" key="4">
    <source>
        <dbReference type="Proteomes" id="UP000195981"/>
    </source>
</evidence>
<evidence type="ECO:0000256" key="2">
    <source>
        <dbReference type="SAM" id="Phobius"/>
    </source>
</evidence>
<evidence type="ECO:0000256" key="1">
    <source>
        <dbReference type="SAM" id="MobiDB-lite"/>
    </source>
</evidence>
<dbReference type="EMBL" id="FWFG01000065">
    <property type="protein sequence ID" value="SLM92082.1"/>
    <property type="molecule type" value="Genomic_DNA"/>
</dbReference>
<protein>
    <submittedName>
        <fullName evidence="3">Uncharacterized protein</fullName>
    </submittedName>
</protein>
<keyword evidence="2" id="KW-0812">Transmembrane</keyword>
<feature type="transmembrane region" description="Helical" evidence="2">
    <location>
        <begin position="66"/>
        <end position="84"/>
    </location>
</feature>
<feature type="compositionally biased region" description="Basic residues" evidence="1">
    <location>
        <begin position="110"/>
        <end position="120"/>
    </location>
</feature>
<keyword evidence="4" id="KW-1185">Reference proteome</keyword>
<feature type="region of interest" description="Disordered" evidence="1">
    <location>
        <begin position="95"/>
        <end position="120"/>
    </location>
</feature>
<organism evidence="3 4">
    <name type="scientific">Brachybacterium nesterenkovii</name>
    <dbReference type="NCBI Taxonomy" id="47847"/>
    <lineage>
        <taxon>Bacteria</taxon>
        <taxon>Bacillati</taxon>
        <taxon>Actinomycetota</taxon>
        <taxon>Actinomycetes</taxon>
        <taxon>Micrococcales</taxon>
        <taxon>Dermabacteraceae</taxon>
        <taxon>Brachybacterium</taxon>
    </lineage>
</organism>
<evidence type="ECO:0000313" key="3">
    <source>
        <dbReference type="EMBL" id="SLM92082.1"/>
    </source>
</evidence>
<name>A0A1X6X0V1_9MICO</name>
<gene>
    <name evidence="3" type="ORF">FM110_07535</name>
</gene>
<feature type="transmembrane region" description="Helical" evidence="2">
    <location>
        <begin position="40"/>
        <end position="60"/>
    </location>
</feature>
<dbReference type="Proteomes" id="UP000195981">
    <property type="component" value="Unassembled WGS sequence"/>
</dbReference>
<accession>A0A1X6X0V1</accession>
<reference evidence="3 4" key="1">
    <citation type="submission" date="2017-02" db="EMBL/GenBank/DDBJ databases">
        <authorList>
            <person name="Peterson S.W."/>
        </authorList>
    </citation>
    <scope>NUCLEOTIDE SEQUENCE [LARGE SCALE GENOMIC DNA]</scope>
    <source>
        <strain evidence="3 4">CIP104813</strain>
    </source>
</reference>
<feature type="transmembrane region" description="Helical" evidence="2">
    <location>
        <begin position="6"/>
        <end position="28"/>
    </location>
</feature>
<dbReference type="RefSeq" id="WP_087104161.1">
    <property type="nucleotide sequence ID" value="NZ_FWFG01000065.1"/>
</dbReference>
<keyword evidence="2" id="KW-0472">Membrane</keyword>
<feature type="transmembrane region" description="Helical" evidence="2">
    <location>
        <begin position="126"/>
        <end position="152"/>
    </location>
</feature>
<dbReference type="AlphaFoldDB" id="A0A1X6X0V1"/>